<dbReference type="CDD" id="cd05387">
    <property type="entry name" value="BY-kinase"/>
    <property type="match status" value="1"/>
</dbReference>
<evidence type="ECO:0000256" key="19">
    <source>
        <dbReference type="SAM" id="Phobius"/>
    </source>
</evidence>
<comment type="catalytic activity">
    <reaction evidence="14">
        <text>L-tyrosyl-[protein] + ATP = O-phospho-L-tyrosyl-[protein] + ADP + H(+)</text>
        <dbReference type="Rhea" id="RHEA:10596"/>
        <dbReference type="Rhea" id="RHEA-COMP:10136"/>
        <dbReference type="Rhea" id="RHEA-COMP:20101"/>
        <dbReference type="ChEBI" id="CHEBI:15378"/>
        <dbReference type="ChEBI" id="CHEBI:30616"/>
        <dbReference type="ChEBI" id="CHEBI:46858"/>
        <dbReference type="ChEBI" id="CHEBI:61978"/>
        <dbReference type="ChEBI" id="CHEBI:456216"/>
    </reaction>
</comment>
<dbReference type="InterPro" id="IPR005702">
    <property type="entry name" value="Wzc-like_C"/>
</dbReference>
<evidence type="ECO:0000313" key="24">
    <source>
        <dbReference type="Proteomes" id="UP000494252"/>
    </source>
</evidence>
<evidence type="ECO:0000256" key="7">
    <source>
        <dbReference type="ARBA" id="ARBA00022741"/>
    </source>
</evidence>
<comment type="function">
    <text evidence="15">Probably involved in polymerization and/or export of exopolysaccharide EPS I which functions as a virulence factor. May be involved in an ATP-dependent process in the pathway for EPS I production, possibly export of the trimeric repeat units across the inner membrane or their polymerization.</text>
</comment>
<keyword evidence="13" id="KW-0270">Exopolysaccharide synthesis</keyword>
<keyword evidence="11 19" id="KW-0472">Membrane</keyword>
<feature type="transmembrane region" description="Helical" evidence="19">
    <location>
        <begin position="441"/>
        <end position="461"/>
    </location>
</feature>
<dbReference type="Pfam" id="PF13614">
    <property type="entry name" value="AAA_31"/>
    <property type="match status" value="1"/>
</dbReference>
<dbReference type="Pfam" id="PF13807">
    <property type="entry name" value="GNVR"/>
    <property type="match status" value="1"/>
</dbReference>
<evidence type="ECO:0000259" key="22">
    <source>
        <dbReference type="Pfam" id="PF13807"/>
    </source>
</evidence>
<dbReference type="Pfam" id="PF23607">
    <property type="entry name" value="WZC_N"/>
    <property type="match status" value="1"/>
</dbReference>
<evidence type="ECO:0000313" key="23">
    <source>
        <dbReference type="EMBL" id="CAB3794743.1"/>
    </source>
</evidence>
<keyword evidence="4" id="KW-0997">Cell inner membrane</keyword>
<evidence type="ECO:0000259" key="21">
    <source>
        <dbReference type="Pfam" id="PF13614"/>
    </source>
</evidence>
<protein>
    <recommendedName>
        <fullName evidence="16">Putative tyrosine-protein kinase EpsB</fullName>
    </recommendedName>
    <alternativeName>
        <fullName evidence="17">EPS I polysaccharide export protein EpsB</fullName>
    </alternativeName>
</protein>
<dbReference type="InterPro" id="IPR005700">
    <property type="entry name" value="EPS_ExoP-like"/>
</dbReference>
<dbReference type="Pfam" id="PF02706">
    <property type="entry name" value="Wzz"/>
    <property type="match status" value="1"/>
</dbReference>
<reference evidence="23 24" key="1">
    <citation type="submission" date="2020-04" db="EMBL/GenBank/DDBJ databases">
        <authorList>
            <person name="De Canck E."/>
        </authorList>
    </citation>
    <scope>NUCLEOTIDE SEQUENCE [LARGE SCALE GENOMIC DNA]</scope>
    <source>
        <strain evidence="23 24">LMG 27177</strain>
    </source>
</reference>
<dbReference type="GO" id="GO:0005886">
    <property type="term" value="C:plasma membrane"/>
    <property type="evidence" value="ECO:0007669"/>
    <property type="project" value="UniProtKB-SubCell"/>
</dbReference>
<gene>
    <name evidence="23" type="primary">wzc_2</name>
    <name evidence="23" type="ORF">LMG27177_03737</name>
</gene>
<proteinExistence type="inferred from homology"/>
<evidence type="ECO:0000256" key="3">
    <source>
        <dbReference type="ARBA" id="ARBA00022475"/>
    </source>
</evidence>
<feature type="coiled-coil region" evidence="18">
    <location>
        <begin position="285"/>
        <end position="312"/>
    </location>
</feature>
<feature type="domain" description="Tyrosine-protein kinase G-rich" evidence="22">
    <location>
        <begin position="384"/>
        <end position="464"/>
    </location>
</feature>
<evidence type="ECO:0000256" key="12">
    <source>
        <dbReference type="ARBA" id="ARBA00023137"/>
    </source>
</evidence>
<dbReference type="Gene3D" id="3.40.50.300">
    <property type="entry name" value="P-loop containing nucleotide triphosphate hydrolases"/>
    <property type="match status" value="1"/>
</dbReference>
<evidence type="ECO:0000256" key="9">
    <source>
        <dbReference type="ARBA" id="ARBA00022840"/>
    </source>
</evidence>
<dbReference type="NCBIfam" id="TIGR01005">
    <property type="entry name" value="eps_transp_fam"/>
    <property type="match status" value="1"/>
</dbReference>
<organism evidence="23 24">
    <name type="scientific">Paraburkholderia fynbosensis</name>
    <dbReference type="NCBI Taxonomy" id="1200993"/>
    <lineage>
        <taxon>Bacteria</taxon>
        <taxon>Pseudomonadati</taxon>
        <taxon>Pseudomonadota</taxon>
        <taxon>Betaproteobacteria</taxon>
        <taxon>Burkholderiales</taxon>
        <taxon>Burkholderiaceae</taxon>
        <taxon>Paraburkholderia</taxon>
    </lineage>
</organism>
<evidence type="ECO:0000256" key="4">
    <source>
        <dbReference type="ARBA" id="ARBA00022519"/>
    </source>
</evidence>
<evidence type="ECO:0000256" key="16">
    <source>
        <dbReference type="ARBA" id="ARBA00067833"/>
    </source>
</evidence>
<name>A0A6J5G6L1_9BURK</name>
<evidence type="ECO:0000256" key="15">
    <source>
        <dbReference type="ARBA" id="ARBA00054296"/>
    </source>
</evidence>
<keyword evidence="8 23" id="KW-0418">Kinase</keyword>
<dbReference type="FunFam" id="3.40.50.300:FF:000527">
    <property type="entry name" value="Tyrosine-protein kinase etk"/>
    <property type="match status" value="1"/>
</dbReference>
<evidence type="ECO:0000256" key="14">
    <source>
        <dbReference type="ARBA" id="ARBA00053015"/>
    </source>
</evidence>
<keyword evidence="10 19" id="KW-1133">Transmembrane helix</keyword>
<dbReference type="PANTHER" id="PTHR32309:SF32">
    <property type="entry name" value="TYROSINE-PROTEIN KINASE ETK-RELATED"/>
    <property type="match status" value="1"/>
</dbReference>
<dbReference type="InterPro" id="IPR025669">
    <property type="entry name" value="AAA_dom"/>
</dbReference>
<dbReference type="EMBL" id="CADIKI010000010">
    <property type="protein sequence ID" value="CAB3794743.1"/>
    <property type="molecule type" value="Genomic_DNA"/>
</dbReference>
<dbReference type="SUPFAM" id="SSF52540">
    <property type="entry name" value="P-loop containing nucleoside triphosphate hydrolases"/>
    <property type="match status" value="1"/>
</dbReference>
<evidence type="ECO:0000256" key="18">
    <source>
        <dbReference type="SAM" id="Coils"/>
    </source>
</evidence>
<keyword evidence="3" id="KW-1003">Cell membrane</keyword>
<accession>A0A6J5G6L1</accession>
<dbReference type="GO" id="GO:0042802">
    <property type="term" value="F:identical protein binding"/>
    <property type="evidence" value="ECO:0007669"/>
    <property type="project" value="UniProtKB-ARBA"/>
</dbReference>
<keyword evidence="9" id="KW-0067">ATP-binding</keyword>
<sequence>MEVQPGEDYSYPILDVILSSKRTIAAIFAVFLLLGTAYAFLARPLYQADVVVQIEDSPQGTISKGVLGDVSSLFDVQSTGADETLILQSRLVVTSAVDNLKLYIDASPRYFPIVGFWISKFHTDRGHGLSEPGLFGFGGYAWGDESIDVERFDVPQVYESDRFRLTVLAGNRYRIAGSDLTDPVEGEIGVEKRFPTAAGAMTVKVSRVHANPGTTFSIYRYSRLDTIQRLQTNLIVQQSDKQSNVIAASIEGKDPRRITRIMNEIGDQYVAQNVQRKAAQAAQSLTFLNTQLPDLKQQLQLAEERYTRFRNEHGTIDLTAEAQISLQELSQNQAQIVALQAKRGDLLQHLTALHPTVLGVDQQIQVLRQRDAQISGQIKGLPSLQQEVVRLTLDVSVNTQLYTSLLNSAQELQLVEAGATGNVRVVDRALLPEVPTKPRKLLAIAIAGFFGIFFAACFVILRDMLFGGVTDASELERHTGLTVMASIAMAKDASRLEQEAALSGLPKVLARTSPNDVAVEAMRSLRTAMQFALLDARNNIVLFAGPSPGVGKSFVASNMATLVGMANKRTLLVDGDIRKGRLHEIFGVLREGGLADVIAGKRTLADAIHRNVGKNLDLLTTGTLPPNPAELLTSGALSDVLGQLAKTYDVVILDTAPLLAATDAELFAPEAGAVVLVSMAGLTKVGEVLESVKRLRRVGVHLPGIVINGVNPNRGKFGYGSKYGAYRYSAYRYEPGSGDLPK</sequence>
<evidence type="ECO:0000256" key="13">
    <source>
        <dbReference type="ARBA" id="ARBA00023169"/>
    </source>
</evidence>
<keyword evidence="12" id="KW-0829">Tyrosine-protein kinase</keyword>
<feature type="transmembrane region" description="Helical" evidence="19">
    <location>
        <begin position="23"/>
        <end position="41"/>
    </location>
</feature>
<dbReference type="InterPro" id="IPR032807">
    <property type="entry name" value="GNVR"/>
</dbReference>
<evidence type="ECO:0000256" key="10">
    <source>
        <dbReference type="ARBA" id="ARBA00022989"/>
    </source>
</evidence>
<keyword evidence="7" id="KW-0547">Nucleotide-binding</keyword>
<dbReference type="InterPro" id="IPR003856">
    <property type="entry name" value="LPS_length_determ_N"/>
</dbReference>
<evidence type="ECO:0000256" key="11">
    <source>
        <dbReference type="ARBA" id="ARBA00023136"/>
    </source>
</evidence>
<keyword evidence="6 19" id="KW-0812">Transmembrane</keyword>
<dbReference type="InterPro" id="IPR050445">
    <property type="entry name" value="Bact_polysacc_biosynth/exp"/>
</dbReference>
<evidence type="ECO:0000256" key="6">
    <source>
        <dbReference type="ARBA" id="ARBA00022692"/>
    </source>
</evidence>
<keyword evidence="5 23" id="KW-0808">Transferase</keyword>
<feature type="domain" description="Polysaccharide chain length determinant N-terminal" evidence="20">
    <location>
        <begin position="13"/>
        <end position="100"/>
    </location>
</feature>
<dbReference type="Proteomes" id="UP000494252">
    <property type="component" value="Unassembled WGS sequence"/>
</dbReference>
<comment type="similarity">
    <text evidence="2">Belongs to the etk/wzc family.</text>
</comment>
<dbReference type="GO" id="GO:0005524">
    <property type="term" value="F:ATP binding"/>
    <property type="evidence" value="ECO:0007669"/>
    <property type="project" value="UniProtKB-KW"/>
</dbReference>
<dbReference type="PANTHER" id="PTHR32309">
    <property type="entry name" value="TYROSINE-PROTEIN KINASE"/>
    <property type="match status" value="1"/>
</dbReference>
<dbReference type="InterPro" id="IPR027417">
    <property type="entry name" value="P-loop_NTPase"/>
</dbReference>
<feature type="domain" description="AAA" evidence="21">
    <location>
        <begin position="549"/>
        <end position="663"/>
    </location>
</feature>
<comment type="subcellular location">
    <subcellularLocation>
        <location evidence="1">Cell inner membrane</location>
        <topology evidence="1">Multi-pass membrane protein</topology>
    </subcellularLocation>
</comment>
<keyword evidence="18" id="KW-0175">Coiled coil</keyword>
<evidence type="ECO:0000259" key="20">
    <source>
        <dbReference type="Pfam" id="PF02706"/>
    </source>
</evidence>
<dbReference type="NCBIfam" id="TIGR01007">
    <property type="entry name" value="eps_fam"/>
    <property type="match status" value="1"/>
</dbReference>
<evidence type="ECO:0000256" key="2">
    <source>
        <dbReference type="ARBA" id="ARBA00008883"/>
    </source>
</evidence>
<dbReference type="GO" id="GO:0004713">
    <property type="term" value="F:protein tyrosine kinase activity"/>
    <property type="evidence" value="ECO:0007669"/>
    <property type="project" value="UniProtKB-KW"/>
</dbReference>
<dbReference type="GO" id="GO:0000271">
    <property type="term" value="P:polysaccharide biosynthetic process"/>
    <property type="evidence" value="ECO:0007669"/>
    <property type="project" value="UniProtKB-KW"/>
</dbReference>
<dbReference type="AlphaFoldDB" id="A0A6J5G6L1"/>
<evidence type="ECO:0000256" key="17">
    <source>
        <dbReference type="ARBA" id="ARBA00081049"/>
    </source>
</evidence>
<keyword evidence="24" id="KW-1185">Reference proteome</keyword>
<evidence type="ECO:0000256" key="8">
    <source>
        <dbReference type="ARBA" id="ARBA00022777"/>
    </source>
</evidence>
<evidence type="ECO:0000256" key="5">
    <source>
        <dbReference type="ARBA" id="ARBA00022679"/>
    </source>
</evidence>
<evidence type="ECO:0000256" key="1">
    <source>
        <dbReference type="ARBA" id="ARBA00004429"/>
    </source>
</evidence>